<feature type="region of interest" description="Disordered" evidence="1">
    <location>
        <begin position="1"/>
        <end position="26"/>
    </location>
</feature>
<evidence type="ECO:0000313" key="2">
    <source>
        <dbReference type="EMBL" id="KAF2441956.1"/>
    </source>
</evidence>
<feature type="compositionally biased region" description="Basic and acidic residues" evidence="1">
    <location>
        <begin position="14"/>
        <end position="25"/>
    </location>
</feature>
<gene>
    <name evidence="2" type="ORF">P171DRAFT_446756</name>
</gene>
<keyword evidence="3" id="KW-1185">Reference proteome</keyword>
<dbReference type="AlphaFoldDB" id="A0A9P4PFF7"/>
<comment type="caution">
    <text evidence="2">The sequence shown here is derived from an EMBL/GenBank/DDBJ whole genome shotgun (WGS) entry which is preliminary data.</text>
</comment>
<dbReference type="Proteomes" id="UP000799764">
    <property type="component" value="Unassembled WGS sequence"/>
</dbReference>
<reference evidence="2" key="1">
    <citation type="journal article" date="2020" name="Stud. Mycol.">
        <title>101 Dothideomycetes genomes: a test case for predicting lifestyles and emergence of pathogens.</title>
        <authorList>
            <person name="Haridas S."/>
            <person name="Albert R."/>
            <person name="Binder M."/>
            <person name="Bloem J."/>
            <person name="Labutti K."/>
            <person name="Salamov A."/>
            <person name="Andreopoulos B."/>
            <person name="Baker S."/>
            <person name="Barry K."/>
            <person name="Bills G."/>
            <person name="Bluhm B."/>
            <person name="Cannon C."/>
            <person name="Castanera R."/>
            <person name="Culley D."/>
            <person name="Daum C."/>
            <person name="Ezra D."/>
            <person name="Gonzalez J."/>
            <person name="Henrissat B."/>
            <person name="Kuo A."/>
            <person name="Liang C."/>
            <person name="Lipzen A."/>
            <person name="Lutzoni F."/>
            <person name="Magnuson J."/>
            <person name="Mondo S."/>
            <person name="Nolan M."/>
            <person name="Ohm R."/>
            <person name="Pangilinan J."/>
            <person name="Park H.-J."/>
            <person name="Ramirez L."/>
            <person name="Alfaro M."/>
            <person name="Sun H."/>
            <person name="Tritt A."/>
            <person name="Yoshinaga Y."/>
            <person name="Zwiers L.-H."/>
            <person name="Turgeon B."/>
            <person name="Goodwin S."/>
            <person name="Spatafora J."/>
            <person name="Crous P."/>
            <person name="Grigoriev I."/>
        </authorList>
    </citation>
    <scope>NUCLEOTIDE SEQUENCE</scope>
    <source>
        <strain evidence="2">CBS 690.94</strain>
    </source>
</reference>
<evidence type="ECO:0000313" key="3">
    <source>
        <dbReference type="Proteomes" id="UP000799764"/>
    </source>
</evidence>
<sequence length="378" mass="42178">MRGRGRGEQGAGDISRDEARQERRTANGVKATDATIGIFCRNGYVGGTSLNSCLNFHPTLSLPCRNRYAIPTLPSIDVLIVVPFHGLASPLFVRITLDDTRPEIIRKIALLLPHSERLLLLLLIRRVNQRTVNVCDQLQNRTLLRKHVESVDDVLSRPRLSRCVFQDIVHERDADNTLQVCLNKKAIAQRVRSHHAAEDHIHVVLLAVTCVAEILDWPPGAVDPVDEDVEGVGFDVVQYYAAILGLFPYCVVVVQAGDEVRRVMCEELLVYDVRFAFRTDLDSYETLWALLGESAVECDGLLTRLLPRALTRTSLSKEPGEALSAEASGSCDSKILEQADRRESRPLGSLLFGECPIRKNSSPELISIKKEQAMILRR</sequence>
<accession>A0A9P4PFF7</accession>
<proteinExistence type="predicted"/>
<name>A0A9P4PFF7_9PLEO</name>
<dbReference type="EMBL" id="MU001505">
    <property type="protein sequence ID" value="KAF2441956.1"/>
    <property type="molecule type" value="Genomic_DNA"/>
</dbReference>
<organism evidence="2 3">
    <name type="scientific">Karstenula rhodostoma CBS 690.94</name>
    <dbReference type="NCBI Taxonomy" id="1392251"/>
    <lineage>
        <taxon>Eukaryota</taxon>
        <taxon>Fungi</taxon>
        <taxon>Dikarya</taxon>
        <taxon>Ascomycota</taxon>
        <taxon>Pezizomycotina</taxon>
        <taxon>Dothideomycetes</taxon>
        <taxon>Pleosporomycetidae</taxon>
        <taxon>Pleosporales</taxon>
        <taxon>Massarineae</taxon>
        <taxon>Didymosphaeriaceae</taxon>
        <taxon>Karstenula</taxon>
    </lineage>
</organism>
<protein>
    <submittedName>
        <fullName evidence="2">Uncharacterized protein</fullName>
    </submittedName>
</protein>
<evidence type="ECO:0000256" key="1">
    <source>
        <dbReference type="SAM" id="MobiDB-lite"/>
    </source>
</evidence>